<reference evidence="7 8" key="1">
    <citation type="journal article" date="2013" name="Stand. Genomic Sci.">
        <title>Genomic Encyclopedia of Type Strains, Phase I: The one thousand microbial genomes (KMG-I) project.</title>
        <authorList>
            <person name="Kyrpides N.C."/>
            <person name="Woyke T."/>
            <person name="Eisen J.A."/>
            <person name="Garrity G."/>
            <person name="Lilburn T.G."/>
            <person name="Beck B.J."/>
            <person name="Whitman W.B."/>
            <person name="Hugenholtz P."/>
            <person name="Klenk H.P."/>
        </authorList>
    </citation>
    <scope>NUCLEOTIDE SEQUENCE [LARGE SCALE GENOMIC DNA]</scope>
    <source>
        <strain evidence="7 8">DSM 45044</strain>
    </source>
</reference>
<evidence type="ECO:0000313" key="8">
    <source>
        <dbReference type="Proteomes" id="UP000321617"/>
    </source>
</evidence>
<proteinExistence type="predicted"/>
<dbReference type="GO" id="GO:0005524">
    <property type="term" value="F:ATP binding"/>
    <property type="evidence" value="ECO:0007669"/>
    <property type="project" value="UniProtKB-KW"/>
</dbReference>
<evidence type="ECO:0000256" key="1">
    <source>
        <dbReference type="ARBA" id="ARBA00022741"/>
    </source>
</evidence>
<evidence type="ECO:0000259" key="6">
    <source>
        <dbReference type="PROSITE" id="PS51903"/>
    </source>
</evidence>
<dbReference type="SUPFAM" id="SSF52129">
    <property type="entry name" value="Caspase-like"/>
    <property type="match status" value="1"/>
</dbReference>
<dbReference type="InterPro" id="IPR001943">
    <property type="entry name" value="UVR_dom"/>
</dbReference>
<feature type="domain" description="Clp R" evidence="6">
    <location>
        <begin position="2"/>
        <end position="144"/>
    </location>
</feature>
<dbReference type="PANTHER" id="PTHR11638">
    <property type="entry name" value="ATP-DEPENDENT CLP PROTEASE"/>
    <property type="match status" value="1"/>
</dbReference>
<dbReference type="EMBL" id="VLLL01000008">
    <property type="protein sequence ID" value="TWJ08212.1"/>
    <property type="molecule type" value="Genomic_DNA"/>
</dbReference>
<dbReference type="NCBIfam" id="NF047832">
    <property type="entry name" value="caspase_w_EACC1"/>
    <property type="match status" value="1"/>
</dbReference>
<evidence type="ECO:0000256" key="4">
    <source>
        <dbReference type="SAM" id="Coils"/>
    </source>
</evidence>
<keyword evidence="4" id="KW-0175">Coiled coil</keyword>
<dbReference type="GO" id="GO:0004197">
    <property type="term" value="F:cysteine-type endopeptidase activity"/>
    <property type="evidence" value="ECO:0007669"/>
    <property type="project" value="InterPro"/>
</dbReference>
<dbReference type="Pfam" id="PF02151">
    <property type="entry name" value="UVR"/>
    <property type="match status" value="1"/>
</dbReference>
<dbReference type="InterPro" id="IPR041546">
    <property type="entry name" value="ClpA/ClpB_AAA_lid"/>
</dbReference>
<organism evidence="7 8">
    <name type="scientific">Stackebrandtia albiflava</name>
    <dbReference type="NCBI Taxonomy" id="406432"/>
    <lineage>
        <taxon>Bacteria</taxon>
        <taxon>Bacillati</taxon>
        <taxon>Actinomycetota</taxon>
        <taxon>Actinomycetes</taxon>
        <taxon>Glycomycetales</taxon>
        <taxon>Glycomycetaceae</taxon>
        <taxon>Stackebrandtia</taxon>
    </lineage>
</organism>
<keyword evidence="2" id="KW-0067">ATP-binding</keyword>
<dbReference type="Pfam" id="PF17871">
    <property type="entry name" value="AAA_lid_9"/>
    <property type="match status" value="1"/>
</dbReference>
<dbReference type="AlphaFoldDB" id="A0A562URG3"/>
<dbReference type="Gene3D" id="1.10.8.60">
    <property type="match status" value="1"/>
</dbReference>
<keyword evidence="8" id="KW-1185">Reference proteome</keyword>
<dbReference type="SUPFAM" id="SSF52540">
    <property type="entry name" value="P-loop containing nucleoside triphosphate hydrolases"/>
    <property type="match status" value="1"/>
</dbReference>
<dbReference type="Gene3D" id="1.10.1780.10">
    <property type="entry name" value="Clp, N-terminal domain"/>
    <property type="match status" value="1"/>
</dbReference>
<accession>A0A562URG3</accession>
<keyword evidence="3" id="KW-0677">Repeat</keyword>
<dbReference type="GO" id="GO:0006508">
    <property type="term" value="P:proteolysis"/>
    <property type="evidence" value="ECO:0007669"/>
    <property type="project" value="InterPro"/>
</dbReference>
<dbReference type="Gene3D" id="4.10.860.10">
    <property type="entry name" value="UVR domain"/>
    <property type="match status" value="2"/>
</dbReference>
<feature type="region of interest" description="Disordered" evidence="5">
    <location>
        <begin position="789"/>
        <end position="823"/>
    </location>
</feature>
<dbReference type="InterPro" id="IPR029030">
    <property type="entry name" value="Caspase-like_dom_sf"/>
</dbReference>
<evidence type="ECO:0000256" key="3">
    <source>
        <dbReference type="PROSITE-ProRule" id="PRU01251"/>
    </source>
</evidence>
<comment type="caution">
    <text evidence="7">The sequence shown here is derived from an EMBL/GenBank/DDBJ whole genome shotgun (WGS) entry which is preliminary data.</text>
</comment>
<dbReference type="RefSeq" id="WP_147142517.1">
    <property type="nucleotide sequence ID" value="NZ_BAABIJ010000004.1"/>
</dbReference>
<keyword evidence="1" id="KW-0547">Nucleotide-binding</keyword>
<protein>
    <submittedName>
        <fullName evidence="7">UvrB/UvrC motif-containing protein</fullName>
    </submittedName>
</protein>
<dbReference type="GO" id="GO:0016887">
    <property type="term" value="F:ATP hydrolysis activity"/>
    <property type="evidence" value="ECO:0007669"/>
    <property type="project" value="TreeGrafter"/>
</dbReference>
<feature type="coiled-coil region" evidence="4">
    <location>
        <begin position="470"/>
        <end position="497"/>
    </location>
</feature>
<dbReference type="InterPro" id="IPR011600">
    <property type="entry name" value="Pept_C14_caspase"/>
</dbReference>
<dbReference type="Proteomes" id="UP000321617">
    <property type="component" value="Unassembled WGS sequence"/>
</dbReference>
<gene>
    <name evidence="7" type="ORF">LX16_4433</name>
</gene>
<dbReference type="GO" id="GO:0034605">
    <property type="term" value="P:cellular response to heat"/>
    <property type="evidence" value="ECO:0007669"/>
    <property type="project" value="TreeGrafter"/>
</dbReference>
<dbReference type="InterPro" id="IPR004176">
    <property type="entry name" value="Clp_R_N"/>
</dbReference>
<dbReference type="InterPro" id="IPR027417">
    <property type="entry name" value="P-loop_NTPase"/>
</dbReference>
<dbReference type="Gene3D" id="3.40.50.1460">
    <property type="match status" value="1"/>
</dbReference>
<dbReference type="Gene3D" id="3.40.50.300">
    <property type="entry name" value="P-loop containing nucleotide triphosphate hydrolases"/>
    <property type="match status" value="1"/>
</dbReference>
<dbReference type="PANTHER" id="PTHR11638:SF18">
    <property type="entry name" value="HEAT SHOCK PROTEIN 104"/>
    <property type="match status" value="1"/>
</dbReference>
<evidence type="ECO:0000256" key="5">
    <source>
        <dbReference type="SAM" id="MobiDB-lite"/>
    </source>
</evidence>
<dbReference type="Pfam" id="PF00656">
    <property type="entry name" value="Peptidase_C14"/>
    <property type="match status" value="1"/>
</dbReference>
<name>A0A562URG3_9ACTN</name>
<dbReference type="InterPro" id="IPR036628">
    <property type="entry name" value="Clp_N_dom_sf"/>
</dbReference>
<evidence type="ECO:0000313" key="7">
    <source>
        <dbReference type="EMBL" id="TWJ08212.1"/>
    </source>
</evidence>
<sequence length="823" mass="89161">MFERFTDRAQRVIVMSQEEARSLRHRQIGTEHLLLAMLREGEGVAATSLQAHGFDYDRTRADVTEVNPRGEEEPPGHIPFTPRAKTAIEMSLRAALALGKTHVGTEHLLLGVLNEGGGVAASIITRAGVEPDAIRGTVAKRLGVSEVPTAADTESAMPAALRDVEPYLRDLNHSSHLDAAAPVIGREAEIDRTIRVLLRRSRCNAVLVGERGVGKSAVVDGVAATMATGSVPPALRTRYLVDVDLDRLAADTADRSGFDTRLRQILEALGNAGEVVVHIEDADRHLDLGPNPAPGTVAALFWSLVARRRIQVILSMSPPVHRRLAAPDSHMDRHFVPIPVPEPSVMESVEILTSLRRGHEDHHGVTITDAAIQAAVRLTDRYVDDRFLPAKAVDLIDDCCAQVGLGRLRRPRELVELDAEIIRLRTDKEALIEAQDFARAAVLREKEKEAITRRAQWERIWEGGQSIPMVTAQRRELDELDSRIAQARETKETAIEAQDFESAAVARDVEKALIVARERVAQGQTTYARPVVTEELVVEVLAATTGIPPTEIHVTEEPPMPAPTVATGSRARLPVRSASSAILLGTAGYTDPGIPDIPGVVNNITDLAARLADPENGGFDPARVHTFPGFGWETVPEILEVAEAATDTLLMYFAGHGFVEPDGELYLGLTGTVAGRARHTAWPYDRLRGIMRDSPAANKLVVLDCCYAGRAIDTLSGDSGLSGQLDVSGSYVLTATSATRLAHAPHGDRNSAFTAALLHLLRQGLDDGGEFLRVAQLFPHVSAYLAARGKPAPQQRGTDTVGDLALSRNPRWKRPSPDTSLTD</sequence>
<dbReference type="GO" id="GO:0005737">
    <property type="term" value="C:cytoplasm"/>
    <property type="evidence" value="ECO:0007669"/>
    <property type="project" value="TreeGrafter"/>
</dbReference>
<evidence type="ECO:0000256" key="2">
    <source>
        <dbReference type="ARBA" id="ARBA00022840"/>
    </source>
</evidence>
<dbReference type="Pfam" id="PF02861">
    <property type="entry name" value="Clp_N"/>
    <property type="match status" value="1"/>
</dbReference>
<dbReference type="OrthoDB" id="3542505at2"/>
<dbReference type="PROSITE" id="PS51903">
    <property type="entry name" value="CLP_R"/>
    <property type="match status" value="1"/>
</dbReference>
<dbReference type="SUPFAM" id="SSF81923">
    <property type="entry name" value="Double Clp-N motif"/>
    <property type="match status" value="1"/>
</dbReference>
<dbReference type="InterPro" id="IPR050130">
    <property type="entry name" value="ClpA_ClpB"/>
</dbReference>